<dbReference type="STRING" id="1321606.SAMD00020551_0403"/>
<dbReference type="InterPro" id="IPR036097">
    <property type="entry name" value="HisK_dim/P_sf"/>
</dbReference>
<protein>
    <recommendedName>
        <fullName evidence="3">histidine kinase</fullName>
        <ecNumber evidence="3">2.7.13.3</ecNumber>
    </recommendedName>
</protein>
<dbReference type="SUPFAM" id="SSF55874">
    <property type="entry name" value="ATPase domain of HSP90 chaperone/DNA topoisomerase II/histidine kinase"/>
    <property type="match status" value="1"/>
</dbReference>
<dbReference type="InterPro" id="IPR050351">
    <property type="entry name" value="BphY/WalK/GraS-like"/>
</dbReference>
<dbReference type="PANTHER" id="PTHR45453">
    <property type="entry name" value="PHOSPHATE REGULON SENSOR PROTEIN PHOR"/>
    <property type="match status" value="1"/>
</dbReference>
<comment type="subcellular location">
    <subcellularLocation>
        <location evidence="2">Cell membrane</location>
        <topology evidence="2">Multi-pass membrane protein</topology>
    </subcellularLocation>
</comment>
<reference evidence="15 16" key="1">
    <citation type="submission" date="2013-06" db="EMBL/GenBank/DDBJ databases">
        <title>Whole genome shotgun sequence of Bacillus selenatarsenatis SF-1.</title>
        <authorList>
            <person name="Kuroda M."/>
            <person name="Sei K."/>
            <person name="Yamashita M."/>
            <person name="Ike M."/>
        </authorList>
    </citation>
    <scope>NUCLEOTIDE SEQUENCE [LARGE SCALE GENOMIC DNA]</scope>
    <source>
        <strain evidence="15 16">SF-1</strain>
    </source>
</reference>
<evidence type="ECO:0000313" key="15">
    <source>
        <dbReference type="EMBL" id="GAM12271.1"/>
    </source>
</evidence>
<keyword evidence="5" id="KW-0597">Phosphoprotein</keyword>
<evidence type="ECO:0000256" key="11">
    <source>
        <dbReference type="ARBA" id="ARBA00022989"/>
    </source>
</evidence>
<dbReference type="InterPro" id="IPR004358">
    <property type="entry name" value="Sig_transdc_His_kin-like_C"/>
</dbReference>
<name>A0A0A8X2B7_MESS1</name>
<evidence type="ECO:0000256" key="6">
    <source>
        <dbReference type="ARBA" id="ARBA00022679"/>
    </source>
</evidence>
<dbReference type="InterPro" id="IPR003594">
    <property type="entry name" value="HATPase_dom"/>
</dbReference>
<dbReference type="PANTHER" id="PTHR45453:SF2">
    <property type="entry name" value="HISTIDINE KINASE"/>
    <property type="match status" value="1"/>
</dbReference>
<dbReference type="PROSITE" id="PS50109">
    <property type="entry name" value="HIS_KIN"/>
    <property type="match status" value="1"/>
</dbReference>
<dbReference type="SUPFAM" id="SSF47384">
    <property type="entry name" value="Homodimeric domain of signal transducing histidine kinase"/>
    <property type="match status" value="1"/>
</dbReference>
<keyword evidence="13" id="KW-0472">Membrane</keyword>
<dbReference type="SMART" id="SM00387">
    <property type="entry name" value="HATPase_c"/>
    <property type="match status" value="1"/>
</dbReference>
<evidence type="ECO:0000256" key="5">
    <source>
        <dbReference type="ARBA" id="ARBA00022553"/>
    </source>
</evidence>
<dbReference type="GO" id="GO:0000155">
    <property type="term" value="F:phosphorelay sensor kinase activity"/>
    <property type="evidence" value="ECO:0007669"/>
    <property type="project" value="InterPro"/>
</dbReference>
<evidence type="ECO:0000256" key="13">
    <source>
        <dbReference type="ARBA" id="ARBA00023136"/>
    </source>
</evidence>
<evidence type="ECO:0000313" key="16">
    <source>
        <dbReference type="Proteomes" id="UP000031014"/>
    </source>
</evidence>
<comment type="catalytic activity">
    <reaction evidence="1">
        <text>ATP + protein L-histidine = ADP + protein N-phospho-L-histidine.</text>
        <dbReference type="EC" id="2.7.13.3"/>
    </reaction>
</comment>
<evidence type="ECO:0000256" key="10">
    <source>
        <dbReference type="ARBA" id="ARBA00022840"/>
    </source>
</evidence>
<keyword evidence="11" id="KW-1133">Transmembrane helix</keyword>
<dbReference type="GO" id="GO:0005886">
    <property type="term" value="C:plasma membrane"/>
    <property type="evidence" value="ECO:0007669"/>
    <property type="project" value="UniProtKB-SubCell"/>
</dbReference>
<dbReference type="Pfam" id="PF02518">
    <property type="entry name" value="HATPase_c"/>
    <property type="match status" value="1"/>
</dbReference>
<dbReference type="InterPro" id="IPR005467">
    <property type="entry name" value="His_kinase_dom"/>
</dbReference>
<evidence type="ECO:0000256" key="7">
    <source>
        <dbReference type="ARBA" id="ARBA00022692"/>
    </source>
</evidence>
<organism evidence="15 16">
    <name type="scientific">Mesobacillus selenatarsenatis (strain DSM 18680 / JCM 14380 / FERM P-15431 / SF-1)</name>
    <dbReference type="NCBI Taxonomy" id="1321606"/>
    <lineage>
        <taxon>Bacteria</taxon>
        <taxon>Bacillati</taxon>
        <taxon>Bacillota</taxon>
        <taxon>Bacilli</taxon>
        <taxon>Bacillales</taxon>
        <taxon>Bacillaceae</taxon>
        <taxon>Mesobacillus</taxon>
    </lineage>
</organism>
<gene>
    <name evidence="15" type="ORF">SAMD00020551_0403</name>
</gene>
<accession>A0A0A8X2B7</accession>
<evidence type="ECO:0000256" key="12">
    <source>
        <dbReference type="ARBA" id="ARBA00023012"/>
    </source>
</evidence>
<dbReference type="EC" id="2.7.13.3" evidence="3"/>
<evidence type="ECO:0000256" key="1">
    <source>
        <dbReference type="ARBA" id="ARBA00000085"/>
    </source>
</evidence>
<dbReference type="GO" id="GO:0005524">
    <property type="term" value="F:ATP binding"/>
    <property type="evidence" value="ECO:0007669"/>
    <property type="project" value="UniProtKB-KW"/>
</dbReference>
<feature type="domain" description="Histidine kinase" evidence="14">
    <location>
        <begin position="78"/>
        <end position="289"/>
    </location>
</feature>
<sequence>MAIGLFFLSVYLIIDWFRFYPTNRAIEMLRKGQNVELAASTEEQKAFQQLLHKAVREYTKESNELEEQNKERISLLSHWMHHLKTPVSVIELILNNEVKTDTLEKIQQENKRLDTSIEQGLTMIRMDQFENDFEVQTVDLVASLRKLINARKKEWIYQSLFPAIESSEETALIITDPKWNEILIDQIISNAIKYSSLKEGSKKLIFMVERVGNHIHLSIIDEGVGIPAYDLERLFQPFFTGENGRKLRNSTGIGLYLSKKIADKLKAKITIQSVHGEGTTVTLRWLAGPNSGE</sequence>
<dbReference type="Proteomes" id="UP000031014">
    <property type="component" value="Unassembled WGS sequence"/>
</dbReference>
<keyword evidence="6" id="KW-0808">Transferase</keyword>
<dbReference type="CDD" id="cd00082">
    <property type="entry name" value="HisKA"/>
    <property type="match status" value="1"/>
</dbReference>
<keyword evidence="16" id="KW-1185">Reference proteome</keyword>
<evidence type="ECO:0000256" key="8">
    <source>
        <dbReference type="ARBA" id="ARBA00022741"/>
    </source>
</evidence>
<keyword evidence="12" id="KW-0902">Two-component regulatory system</keyword>
<keyword evidence="4" id="KW-1003">Cell membrane</keyword>
<evidence type="ECO:0000256" key="4">
    <source>
        <dbReference type="ARBA" id="ARBA00022475"/>
    </source>
</evidence>
<proteinExistence type="predicted"/>
<dbReference type="InterPro" id="IPR036890">
    <property type="entry name" value="HATPase_C_sf"/>
</dbReference>
<dbReference type="EMBL" id="BASE01000008">
    <property type="protein sequence ID" value="GAM12271.1"/>
    <property type="molecule type" value="Genomic_DNA"/>
</dbReference>
<keyword evidence="8" id="KW-0547">Nucleotide-binding</keyword>
<comment type="caution">
    <text evidence="15">The sequence shown here is derived from an EMBL/GenBank/DDBJ whole genome shotgun (WGS) entry which is preliminary data.</text>
</comment>
<evidence type="ECO:0000256" key="3">
    <source>
        <dbReference type="ARBA" id="ARBA00012438"/>
    </source>
</evidence>
<dbReference type="GO" id="GO:0016036">
    <property type="term" value="P:cellular response to phosphate starvation"/>
    <property type="evidence" value="ECO:0007669"/>
    <property type="project" value="TreeGrafter"/>
</dbReference>
<dbReference type="InterPro" id="IPR003661">
    <property type="entry name" value="HisK_dim/P_dom"/>
</dbReference>
<keyword evidence="7" id="KW-0812">Transmembrane</keyword>
<dbReference type="Gene3D" id="3.30.565.10">
    <property type="entry name" value="Histidine kinase-like ATPase, C-terminal domain"/>
    <property type="match status" value="1"/>
</dbReference>
<evidence type="ECO:0000259" key="14">
    <source>
        <dbReference type="PROSITE" id="PS50109"/>
    </source>
</evidence>
<evidence type="ECO:0000256" key="9">
    <source>
        <dbReference type="ARBA" id="ARBA00022777"/>
    </source>
</evidence>
<dbReference type="GO" id="GO:0004721">
    <property type="term" value="F:phosphoprotein phosphatase activity"/>
    <property type="evidence" value="ECO:0007669"/>
    <property type="project" value="TreeGrafter"/>
</dbReference>
<keyword evidence="9 15" id="KW-0418">Kinase</keyword>
<dbReference type="AlphaFoldDB" id="A0A0A8X2B7"/>
<dbReference type="PRINTS" id="PR00344">
    <property type="entry name" value="BCTRLSENSOR"/>
</dbReference>
<dbReference type="Gene3D" id="1.10.287.130">
    <property type="match status" value="1"/>
</dbReference>
<keyword evidence="10" id="KW-0067">ATP-binding</keyword>
<evidence type="ECO:0000256" key="2">
    <source>
        <dbReference type="ARBA" id="ARBA00004651"/>
    </source>
</evidence>